<gene>
    <name evidence="1" type="ORF">Sjap_025891</name>
</gene>
<organism evidence="1 2">
    <name type="scientific">Stephania japonica</name>
    <dbReference type="NCBI Taxonomy" id="461633"/>
    <lineage>
        <taxon>Eukaryota</taxon>
        <taxon>Viridiplantae</taxon>
        <taxon>Streptophyta</taxon>
        <taxon>Embryophyta</taxon>
        <taxon>Tracheophyta</taxon>
        <taxon>Spermatophyta</taxon>
        <taxon>Magnoliopsida</taxon>
        <taxon>Ranunculales</taxon>
        <taxon>Menispermaceae</taxon>
        <taxon>Menispermoideae</taxon>
        <taxon>Cissampelideae</taxon>
        <taxon>Stephania</taxon>
    </lineage>
</organism>
<proteinExistence type="predicted"/>
<evidence type="ECO:0000313" key="2">
    <source>
        <dbReference type="Proteomes" id="UP001417504"/>
    </source>
</evidence>
<name>A0AAP0E2G5_9MAGN</name>
<keyword evidence="2" id="KW-1185">Reference proteome</keyword>
<comment type="caution">
    <text evidence="1">The sequence shown here is derived from an EMBL/GenBank/DDBJ whole genome shotgun (WGS) entry which is preliminary data.</text>
</comment>
<dbReference type="EMBL" id="JBBNAE010000011">
    <property type="protein sequence ID" value="KAK9085480.1"/>
    <property type="molecule type" value="Genomic_DNA"/>
</dbReference>
<dbReference type="Proteomes" id="UP001417504">
    <property type="component" value="Unassembled WGS sequence"/>
</dbReference>
<reference evidence="1 2" key="1">
    <citation type="submission" date="2024-01" db="EMBL/GenBank/DDBJ databases">
        <title>Genome assemblies of Stephania.</title>
        <authorList>
            <person name="Yang L."/>
        </authorList>
    </citation>
    <scope>NUCLEOTIDE SEQUENCE [LARGE SCALE GENOMIC DNA]</scope>
    <source>
        <strain evidence="1">QJT</strain>
        <tissue evidence="1">Leaf</tissue>
    </source>
</reference>
<sequence length="106" mass="12714">MRSRIREDEIIDGRHYGGYESPHDSDLDVDFVKHDYLNLSYVHQHGALDDEHEAPEMRRFSRSFWHSMIHTRPLLNSQLLYHRMLIKHHMICLGFMKSSGMCRYVL</sequence>
<protein>
    <submittedName>
        <fullName evidence="1">Uncharacterized protein</fullName>
    </submittedName>
</protein>
<accession>A0AAP0E2G5</accession>
<dbReference type="AlphaFoldDB" id="A0AAP0E2G5"/>
<evidence type="ECO:0000313" key="1">
    <source>
        <dbReference type="EMBL" id="KAK9085480.1"/>
    </source>
</evidence>